<dbReference type="PANTHER" id="PTHR30383">
    <property type="entry name" value="THIOESTERASE 1/PROTEASE 1/LYSOPHOSPHOLIPASE L1"/>
    <property type="match status" value="1"/>
</dbReference>
<dbReference type="EMBL" id="VUOC01000002">
    <property type="protein sequence ID" value="KAA2242955.1"/>
    <property type="molecule type" value="Genomic_DNA"/>
</dbReference>
<organism evidence="2 3">
    <name type="scientific">Chitinophaga agrisoli</name>
    <dbReference type="NCBI Taxonomy" id="2607653"/>
    <lineage>
        <taxon>Bacteria</taxon>
        <taxon>Pseudomonadati</taxon>
        <taxon>Bacteroidota</taxon>
        <taxon>Chitinophagia</taxon>
        <taxon>Chitinophagales</taxon>
        <taxon>Chitinophagaceae</taxon>
        <taxon>Chitinophaga</taxon>
    </lineage>
</organism>
<dbReference type="Proteomes" id="UP000324611">
    <property type="component" value="Unassembled WGS sequence"/>
</dbReference>
<dbReference type="Pfam" id="PF13472">
    <property type="entry name" value="Lipase_GDSL_2"/>
    <property type="match status" value="1"/>
</dbReference>
<evidence type="ECO:0000259" key="1">
    <source>
        <dbReference type="Pfam" id="PF13472"/>
    </source>
</evidence>
<dbReference type="GO" id="GO:0016788">
    <property type="term" value="F:hydrolase activity, acting on ester bonds"/>
    <property type="evidence" value="ECO:0007669"/>
    <property type="project" value="UniProtKB-ARBA"/>
</dbReference>
<dbReference type="SUPFAM" id="SSF52266">
    <property type="entry name" value="SGNH hydrolase"/>
    <property type="match status" value="1"/>
</dbReference>
<feature type="domain" description="SGNH hydrolase-type esterase" evidence="1">
    <location>
        <begin position="31"/>
        <end position="238"/>
    </location>
</feature>
<evidence type="ECO:0000313" key="3">
    <source>
        <dbReference type="Proteomes" id="UP000324611"/>
    </source>
</evidence>
<dbReference type="PANTHER" id="PTHR30383:SF29">
    <property type="entry name" value="SGNH HYDROLASE-TYPE ESTERASE DOMAIN-CONTAINING PROTEIN"/>
    <property type="match status" value="1"/>
</dbReference>
<dbReference type="Gene3D" id="3.40.50.1110">
    <property type="entry name" value="SGNH hydrolase"/>
    <property type="match status" value="1"/>
</dbReference>
<dbReference type="InterPro" id="IPR051532">
    <property type="entry name" value="Ester_Hydrolysis_Enzymes"/>
</dbReference>
<name>A0A5B2VV64_9BACT</name>
<evidence type="ECO:0000313" key="2">
    <source>
        <dbReference type="EMBL" id="KAA2242955.1"/>
    </source>
</evidence>
<protein>
    <submittedName>
        <fullName evidence="2">Lipolytic protein G-D-S-L family</fullName>
    </submittedName>
</protein>
<dbReference type="InterPro" id="IPR013830">
    <property type="entry name" value="SGNH_hydro"/>
</dbReference>
<dbReference type="InterPro" id="IPR036514">
    <property type="entry name" value="SGNH_hydro_sf"/>
</dbReference>
<keyword evidence="3" id="KW-1185">Reference proteome</keyword>
<gene>
    <name evidence="2" type="ORF">F0L74_10550</name>
</gene>
<sequence>MKTRLHFTFFLIPLLLCSFIIKDKQKINIVFIGDSITAGVRHPEEISPGRYAGEYLQQQAVFARVQVANQGVSGFTTLNFLPGQPAFANVKAAADAFYADKQAALIFSIMLGTNDSAVKGPTGAPVAPAAYRANLKAIADALFAAYPGCKVMINYPIWYSENTHNTSTYMKEGQLRILQYKKQIDTLVALYKQDKSRRLFMGDKAAYDYFKQHSTTDFKPENGPYGVFYLHPNEKGDRVLGAFWAKAILKIAQ</sequence>
<accession>A0A5B2VV64</accession>
<dbReference type="AlphaFoldDB" id="A0A5B2VV64"/>
<comment type="caution">
    <text evidence="2">The sequence shown here is derived from an EMBL/GenBank/DDBJ whole genome shotgun (WGS) entry which is preliminary data.</text>
</comment>
<reference evidence="2 3" key="2">
    <citation type="submission" date="2019-09" db="EMBL/GenBank/DDBJ databases">
        <authorList>
            <person name="Jin C."/>
        </authorList>
    </citation>
    <scope>NUCLEOTIDE SEQUENCE [LARGE SCALE GENOMIC DNA]</scope>
    <source>
        <strain evidence="2 3">BN140078</strain>
    </source>
</reference>
<proteinExistence type="predicted"/>
<reference evidence="2 3" key="1">
    <citation type="submission" date="2019-09" db="EMBL/GenBank/DDBJ databases">
        <title>Chitinophaga ginsengihumi sp. nov., isolated from soil of ginseng rhizosphere.</title>
        <authorList>
            <person name="Lee J."/>
        </authorList>
    </citation>
    <scope>NUCLEOTIDE SEQUENCE [LARGE SCALE GENOMIC DNA]</scope>
    <source>
        <strain evidence="2 3">BN140078</strain>
    </source>
</reference>
<dbReference type="RefSeq" id="WP_149837831.1">
    <property type="nucleotide sequence ID" value="NZ_VUOC01000002.1"/>
</dbReference>